<dbReference type="GO" id="GO:0016757">
    <property type="term" value="F:glycosyltransferase activity"/>
    <property type="evidence" value="ECO:0007669"/>
    <property type="project" value="InterPro"/>
</dbReference>
<evidence type="ECO:0000313" key="5">
    <source>
        <dbReference type="Proteomes" id="UP000724657"/>
    </source>
</evidence>
<evidence type="ECO:0000259" key="3">
    <source>
        <dbReference type="Pfam" id="PF13477"/>
    </source>
</evidence>
<dbReference type="Pfam" id="PF00534">
    <property type="entry name" value="Glycos_transf_1"/>
    <property type="match status" value="1"/>
</dbReference>
<dbReference type="Proteomes" id="UP000724657">
    <property type="component" value="Unassembled WGS sequence"/>
</dbReference>
<reference evidence="4" key="2">
    <citation type="submission" date="2021-04" db="EMBL/GenBank/DDBJ databases">
        <authorList>
            <person name="Gilroy R."/>
        </authorList>
    </citation>
    <scope>NUCLEOTIDE SEQUENCE</scope>
    <source>
        <strain evidence="4">A6-441</strain>
    </source>
</reference>
<dbReference type="Pfam" id="PF13477">
    <property type="entry name" value="Glyco_trans_4_2"/>
    <property type="match status" value="1"/>
</dbReference>
<dbReference type="PANTHER" id="PTHR46401">
    <property type="entry name" value="GLYCOSYLTRANSFERASE WBBK-RELATED"/>
    <property type="match status" value="1"/>
</dbReference>
<evidence type="ECO:0000313" key="4">
    <source>
        <dbReference type="EMBL" id="MBU3843105.1"/>
    </source>
</evidence>
<dbReference type="GO" id="GO:0009103">
    <property type="term" value="P:lipopolysaccharide biosynthetic process"/>
    <property type="evidence" value="ECO:0007669"/>
    <property type="project" value="TreeGrafter"/>
</dbReference>
<proteinExistence type="predicted"/>
<evidence type="ECO:0000259" key="2">
    <source>
        <dbReference type="Pfam" id="PF00534"/>
    </source>
</evidence>
<dbReference type="EMBL" id="JAHLFN010000078">
    <property type="protein sequence ID" value="MBU3843105.1"/>
    <property type="molecule type" value="Genomic_DNA"/>
</dbReference>
<dbReference type="Gene3D" id="3.40.50.2000">
    <property type="entry name" value="Glycogen Phosphorylase B"/>
    <property type="match status" value="2"/>
</dbReference>
<evidence type="ECO:0000256" key="1">
    <source>
        <dbReference type="ARBA" id="ARBA00022679"/>
    </source>
</evidence>
<comment type="caution">
    <text evidence="4">The sequence shown here is derived from an EMBL/GenBank/DDBJ whole genome shotgun (WGS) entry which is preliminary data.</text>
</comment>
<dbReference type="AlphaFoldDB" id="A0A9E2KZS2"/>
<dbReference type="InterPro" id="IPR028098">
    <property type="entry name" value="Glyco_trans_4-like_N"/>
</dbReference>
<gene>
    <name evidence="4" type="ORF">IAA47_09030</name>
</gene>
<dbReference type="InterPro" id="IPR001296">
    <property type="entry name" value="Glyco_trans_1"/>
</dbReference>
<protein>
    <submittedName>
        <fullName evidence="4">Glycosyltransferase family 4 protein</fullName>
    </submittedName>
</protein>
<sequence>MKLMFVANYMWDIYIFRAGVLRGLIADGHEVIAVAPDDKRIDIEKAIPGLKAISIKLNKRGINPIEDLKLVRELYTLYKKENPDLIFHYTIKPNIYGSIAAKLAGKKSIAILTGLGYSFIQKSLVSKIAVALYRFSLRFSQEIWVLNEDDKNTLISKGIGDEKKIFILPGEGTDCDRFKPLPMKRDDEKVVFLMIARAFLDKGFKEYEESARRIRKKYGERVEFWYLGALGENAVSGITREYMDNIVAEGVLNYLGTVDRPEEIIKECDAIVLPSYREGISKTLLEGAAMGKPIIASNVTGCKEIVENGKTGFLVEVKNIEDLVRNMEKFIALSKKEREDMGKLGREKVLKEFDEKIIVNIYRKKLENYNKF</sequence>
<feature type="domain" description="Glycosyl transferase family 1" evidence="2">
    <location>
        <begin position="185"/>
        <end position="347"/>
    </location>
</feature>
<dbReference type="CDD" id="cd03808">
    <property type="entry name" value="GT4_CapM-like"/>
    <property type="match status" value="1"/>
</dbReference>
<accession>A0A9E2KZS2</accession>
<dbReference type="PANTHER" id="PTHR46401:SF2">
    <property type="entry name" value="GLYCOSYLTRANSFERASE WBBK-RELATED"/>
    <property type="match status" value="1"/>
</dbReference>
<name>A0A9E2KZS2_9FUSO</name>
<organism evidence="4 5">
    <name type="scientific">Candidatus Fusobacterium pullicola</name>
    <dbReference type="NCBI Taxonomy" id="2838601"/>
    <lineage>
        <taxon>Bacteria</taxon>
        <taxon>Fusobacteriati</taxon>
        <taxon>Fusobacteriota</taxon>
        <taxon>Fusobacteriia</taxon>
        <taxon>Fusobacteriales</taxon>
        <taxon>Fusobacteriaceae</taxon>
        <taxon>Fusobacterium</taxon>
    </lineage>
</organism>
<keyword evidence="1" id="KW-0808">Transferase</keyword>
<dbReference type="SUPFAM" id="SSF53756">
    <property type="entry name" value="UDP-Glycosyltransferase/glycogen phosphorylase"/>
    <property type="match status" value="1"/>
</dbReference>
<reference evidence="4" key="1">
    <citation type="journal article" date="2021" name="PeerJ">
        <title>Extensive microbial diversity within the chicken gut microbiome revealed by metagenomics and culture.</title>
        <authorList>
            <person name="Gilroy R."/>
            <person name="Ravi A."/>
            <person name="Getino M."/>
            <person name="Pursley I."/>
            <person name="Horton D.L."/>
            <person name="Alikhan N.F."/>
            <person name="Baker D."/>
            <person name="Gharbi K."/>
            <person name="Hall N."/>
            <person name="Watson M."/>
            <person name="Adriaenssens E.M."/>
            <person name="Foster-Nyarko E."/>
            <person name="Jarju S."/>
            <person name="Secka A."/>
            <person name="Antonio M."/>
            <person name="Oren A."/>
            <person name="Chaudhuri R.R."/>
            <person name="La Ragione R."/>
            <person name="Hildebrand F."/>
            <person name="Pallen M.J."/>
        </authorList>
    </citation>
    <scope>NUCLEOTIDE SEQUENCE</scope>
    <source>
        <strain evidence="4">A6-441</strain>
    </source>
</reference>
<feature type="domain" description="Glycosyltransferase subfamily 4-like N-terminal" evidence="3">
    <location>
        <begin position="4"/>
        <end position="144"/>
    </location>
</feature>